<accession>A0A2V2N909</accession>
<dbReference type="EMBL" id="QGMY01000002">
    <property type="protein sequence ID" value="PWR74146.1"/>
    <property type="molecule type" value="Genomic_DNA"/>
</dbReference>
<dbReference type="AlphaFoldDB" id="A0A2V2N909"/>
<keyword evidence="3 6" id="KW-0812">Transmembrane</keyword>
<dbReference type="GeneID" id="97549512"/>
<name>A0A2V2N909_9EURY</name>
<organism evidence="8 9">
    <name type="scientific">Methanospirillum lacunae</name>
    <dbReference type="NCBI Taxonomy" id="668570"/>
    <lineage>
        <taxon>Archaea</taxon>
        <taxon>Methanobacteriati</taxon>
        <taxon>Methanobacteriota</taxon>
        <taxon>Stenosarchaea group</taxon>
        <taxon>Methanomicrobia</taxon>
        <taxon>Methanomicrobiales</taxon>
        <taxon>Methanospirillaceae</taxon>
        <taxon>Methanospirillum</taxon>
    </lineage>
</organism>
<keyword evidence="4 6" id="KW-1133">Transmembrane helix</keyword>
<dbReference type="InterPro" id="IPR032818">
    <property type="entry name" value="DedA-like"/>
</dbReference>
<dbReference type="Proteomes" id="UP000245657">
    <property type="component" value="Unassembled WGS sequence"/>
</dbReference>
<feature type="transmembrane region" description="Helical" evidence="6">
    <location>
        <begin position="25"/>
        <end position="47"/>
    </location>
</feature>
<evidence type="ECO:0000256" key="2">
    <source>
        <dbReference type="ARBA" id="ARBA00022475"/>
    </source>
</evidence>
<dbReference type="PANTHER" id="PTHR30353:SF0">
    <property type="entry name" value="TRANSMEMBRANE PROTEIN"/>
    <property type="match status" value="1"/>
</dbReference>
<dbReference type="Pfam" id="PF09335">
    <property type="entry name" value="VTT_dom"/>
    <property type="match status" value="1"/>
</dbReference>
<dbReference type="GO" id="GO:0005886">
    <property type="term" value="C:plasma membrane"/>
    <property type="evidence" value="ECO:0007669"/>
    <property type="project" value="UniProtKB-SubCell"/>
</dbReference>
<keyword evidence="5 6" id="KW-0472">Membrane</keyword>
<evidence type="ECO:0000259" key="7">
    <source>
        <dbReference type="Pfam" id="PF09335"/>
    </source>
</evidence>
<comment type="caution">
    <text evidence="8">The sequence shown here is derived from an EMBL/GenBank/DDBJ whole genome shotgun (WGS) entry which is preliminary data.</text>
</comment>
<feature type="transmembrane region" description="Helical" evidence="6">
    <location>
        <begin position="67"/>
        <end position="88"/>
    </location>
</feature>
<evidence type="ECO:0000256" key="1">
    <source>
        <dbReference type="ARBA" id="ARBA00004651"/>
    </source>
</evidence>
<dbReference type="RefSeq" id="WP_109967425.1">
    <property type="nucleotide sequence ID" value="NZ_CP176093.1"/>
</dbReference>
<keyword evidence="2" id="KW-1003">Cell membrane</keyword>
<feature type="transmembrane region" description="Helical" evidence="6">
    <location>
        <begin position="152"/>
        <end position="174"/>
    </location>
</feature>
<feature type="transmembrane region" description="Helical" evidence="6">
    <location>
        <begin position="186"/>
        <end position="207"/>
    </location>
</feature>
<reference evidence="8 9" key="1">
    <citation type="submission" date="2018-05" db="EMBL/GenBank/DDBJ databases">
        <title>Draft genome of Methanospirillum lacunae Ki8-1.</title>
        <authorList>
            <person name="Dueholm M.S."/>
            <person name="Nielsen P.H."/>
            <person name="Bakmann L.F."/>
            <person name="Otzen D.E."/>
        </authorList>
    </citation>
    <scope>NUCLEOTIDE SEQUENCE [LARGE SCALE GENOMIC DNA]</scope>
    <source>
        <strain evidence="8 9">Ki8-1</strain>
    </source>
</reference>
<evidence type="ECO:0000256" key="4">
    <source>
        <dbReference type="ARBA" id="ARBA00022989"/>
    </source>
</evidence>
<evidence type="ECO:0000313" key="9">
    <source>
        <dbReference type="Proteomes" id="UP000245657"/>
    </source>
</evidence>
<proteinExistence type="predicted"/>
<gene>
    <name evidence="8" type="ORF">DK846_03040</name>
</gene>
<evidence type="ECO:0000256" key="5">
    <source>
        <dbReference type="ARBA" id="ARBA00023136"/>
    </source>
</evidence>
<feature type="domain" description="VTT" evidence="7">
    <location>
        <begin position="47"/>
        <end position="171"/>
    </location>
</feature>
<evidence type="ECO:0000256" key="3">
    <source>
        <dbReference type="ARBA" id="ARBA00022692"/>
    </source>
</evidence>
<protein>
    <recommendedName>
        <fullName evidence="7">VTT domain-containing protein</fullName>
    </recommendedName>
</protein>
<sequence>MSVNPLDLFLNLDQSLSQMAGELGLLIYLVLFIIIFCETGFVITPFLPGDSLLFIAGALAGSGVLDLPLLLVVVASAAILGDTANFWIGRYAGERMMTGRLSGFVKGEWIQFTREFYARWGGATIVVARFVPYIRTFAPFLAGIGNMHYRWFLIYNIAGGLLWAGGLVLGGNIIGNVPVVQHNVGVLMWFVLLLCLFAVGMVIKMLLQGIMHRRDP</sequence>
<keyword evidence="9" id="KW-1185">Reference proteome</keyword>
<comment type="subcellular location">
    <subcellularLocation>
        <location evidence="1">Cell membrane</location>
        <topology evidence="1">Multi-pass membrane protein</topology>
    </subcellularLocation>
</comment>
<evidence type="ECO:0000313" key="8">
    <source>
        <dbReference type="EMBL" id="PWR74146.1"/>
    </source>
</evidence>
<dbReference type="PANTHER" id="PTHR30353">
    <property type="entry name" value="INNER MEMBRANE PROTEIN DEDA-RELATED"/>
    <property type="match status" value="1"/>
</dbReference>
<evidence type="ECO:0000256" key="6">
    <source>
        <dbReference type="SAM" id="Phobius"/>
    </source>
</evidence>
<dbReference type="InterPro" id="IPR032816">
    <property type="entry name" value="VTT_dom"/>
</dbReference>